<sequence length="598" mass="67272">MKPSKQSISPGPVALGVLLAILIAYLDSYVATTATNSASNEVNGREQEPNKAFFQRPGVRVSEILRARGYLAEEQSFVTDDGYVLGITRGLNPLIGPKRRQNLRRQPLLFIHGTLVDANSFVMNSFDIEQPKDFSGLDADQVSESKLIQLFNDEPSAKSLAFFALNFGHEVWFLHRRGSPLSQKRIDSPANKPKPPTVMQKYLASIEAHFGRDELANELNRNWRNRRSVSQTTITTDWFNSTAGDEMATRNNSSRHRRASELNNHERSSSQATTKKDHTRVVEAVEAAPAALADYGNLGIDIKITLDKRLWNHSFDEQAAYDLPNAVDYVLEQTGHEQLVIVGDSSGGALIIMSLVLEPKLNDKLSKAIAWVPSFNIGHKKDNHTYALVQPAFDYIGPFPFTFLSSPFQALMEIACSLEVLQVTLCTLATDTNWGTSAGMAPLRPEFQSNYMTPVSAHEYLQLIQFVSKKQTRMFDFRNKAKNLLAYDREEPPYYNLSLVSFEYLSIYVGTSDTLVNLEDIETVHRELKVPHRIITMGQPGINHGAVLYHDQVARIVIIPTYKDIISHGRRAVQSGRQRAGHRNRRKRVRDSSGQQRF</sequence>
<dbReference type="Pfam" id="PF04083">
    <property type="entry name" value="Abhydro_lipase"/>
    <property type="match status" value="1"/>
</dbReference>
<dbReference type="AlphaFoldDB" id="A0A6G1SIQ0"/>
<evidence type="ECO:0000259" key="2">
    <source>
        <dbReference type="Pfam" id="PF04083"/>
    </source>
</evidence>
<dbReference type="Gene3D" id="3.40.50.1820">
    <property type="entry name" value="alpha/beta hydrolase"/>
    <property type="match status" value="2"/>
</dbReference>
<accession>A0A6G1SIQ0</accession>
<feature type="region of interest" description="Disordered" evidence="1">
    <location>
        <begin position="570"/>
        <end position="598"/>
    </location>
</feature>
<feature type="domain" description="Partial AB-hydrolase lipase" evidence="2">
    <location>
        <begin position="61"/>
        <end position="124"/>
    </location>
</feature>
<feature type="region of interest" description="Disordered" evidence="1">
    <location>
        <begin position="243"/>
        <end position="279"/>
    </location>
</feature>
<dbReference type="EMBL" id="GGYP01005584">
    <property type="protein sequence ID" value="MDE50355.1"/>
    <property type="molecule type" value="Transcribed_RNA"/>
</dbReference>
<dbReference type="PANTHER" id="PTHR11005">
    <property type="entry name" value="LYSOSOMAL ACID LIPASE-RELATED"/>
    <property type="match status" value="1"/>
</dbReference>
<protein>
    <submittedName>
        <fullName evidence="3">Lipase member N</fullName>
    </submittedName>
</protein>
<feature type="compositionally biased region" description="Basic and acidic residues" evidence="1">
    <location>
        <begin position="259"/>
        <end position="279"/>
    </location>
</feature>
<gene>
    <name evidence="3" type="primary">LIPN_2</name>
    <name evidence="3" type="ORF">g.18523</name>
</gene>
<organism evidence="3">
    <name type="scientific">Aceria tosichella</name>
    <name type="common">wheat curl mite</name>
    <dbReference type="NCBI Taxonomy" id="561515"/>
    <lineage>
        <taxon>Eukaryota</taxon>
        <taxon>Metazoa</taxon>
        <taxon>Ecdysozoa</taxon>
        <taxon>Arthropoda</taxon>
        <taxon>Chelicerata</taxon>
        <taxon>Arachnida</taxon>
        <taxon>Acari</taxon>
        <taxon>Acariformes</taxon>
        <taxon>Trombidiformes</taxon>
        <taxon>Prostigmata</taxon>
        <taxon>Eupodina</taxon>
        <taxon>Eriophyoidea</taxon>
        <taxon>Eriophyidae</taxon>
        <taxon>Eriophyinae</taxon>
        <taxon>Aceriini</taxon>
        <taxon>Aceria</taxon>
    </lineage>
</organism>
<dbReference type="GO" id="GO:0006629">
    <property type="term" value="P:lipid metabolic process"/>
    <property type="evidence" value="ECO:0007669"/>
    <property type="project" value="InterPro"/>
</dbReference>
<evidence type="ECO:0000256" key="1">
    <source>
        <dbReference type="SAM" id="MobiDB-lite"/>
    </source>
</evidence>
<dbReference type="InterPro" id="IPR006693">
    <property type="entry name" value="AB_hydrolase_lipase"/>
</dbReference>
<dbReference type="SUPFAM" id="SSF53474">
    <property type="entry name" value="alpha/beta-Hydrolases"/>
    <property type="match status" value="1"/>
</dbReference>
<proteinExistence type="predicted"/>
<dbReference type="InterPro" id="IPR029058">
    <property type="entry name" value="AB_hydrolase_fold"/>
</dbReference>
<evidence type="ECO:0000313" key="3">
    <source>
        <dbReference type="EMBL" id="MDE50355.1"/>
    </source>
</evidence>
<feature type="compositionally biased region" description="Basic residues" evidence="1">
    <location>
        <begin position="579"/>
        <end position="589"/>
    </location>
</feature>
<reference evidence="3" key="1">
    <citation type="submission" date="2018-10" db="EMBL/GenBank/DDBJ databases">
        <title>Transcriptome assembly of Aceria tosichella (Wheat curl mite) Type 2.</title>
        <authorList>
            <person name="Scully E.D."/>
            <person name="Geib S.M."/>
            <person name="Palmer N.A."/>
            <person name="Gupta A.K."/>
            <person name="Sarath G."/>
            <person name="Tatineni S."/>
        </authorList>
    </citation>
    <scope>NUCLEOTIDE SEQUENCE</scope>
    <source>
        <strain evidence="3">LincolnNE</strain>
    </source>
</reference>
<name>A0A6G1SIQ0_9ACAR</name>